<feature type="non-terminal residue" evidence="2">
    <location>
        <position position="1"/>
    </location>
</feature>
<feature type="region of interest" description="Disordered" evidence="1">
    <location>
        <begin position="1"/>
        <end position="51"/>
    </location>
</feature>
<evidence type="ECO:0000313" key="2">
    <source>
        <dbReference type="EMBL" id="MCD7448186.1"/>
    </source>
</evidence>
<reference evidence="2 3" key="1">
    <citation type="journal article" date="2021" name="BMC Genomics">
        <title>Datura genome reveals duplications of psychoactive alkaloid biosynthetic genes and high mutation rate following tissue culture.</title>
        <authorList>
            <person name="Rajewski A."/>
            <person name="Carter-House D."/>
            <person name="Stajich J."/>
            <person name="Litt A."/>
        </authorList>
    </citation>
    <scope>NUCLEOTIDE SEQUENCE [LARGE SCALE GENOMIC DNA]</scope>
    <source>
        <strain evidence="2">AR-01</strain>
    </source>
</reference>
<comment type="caution">
    <text evidence="2">The sequence shown here is derived from an EMBL/GenBank/DDBJ whole genome shotgun (WGS) entry which is preliminary data.</text>
</comment>
<dbReference type="Proteomes" id="UP000823775">
    <property type="component" value="Unassembled WGS sequence"/>
</dbReference>
<proteinExistence type="predicted"/>
<gene>
    <name evidence="2" type="ORF">HAX54_039142</name>
</gene>
<sequence length="95" mass="9932">TEKPHVLSLLSSPHQSTLDSHHSSVSRPAASTDRPPSDVPTTEPTSPPFPQLPIALLVSSSLISASPASRSRVDLHLQSYLSIIVDSSASTPPSA</sequence>
<keyword evidence="3" id="KW-1185">Reference proteome</keyword>
<evidence type="ECO:0000256" key="1">
    <source>
        <dbReference type="SAM" id="MobiDB-lite"/>
    </source>
</evidence>
<protein>
    <submittedName>
        <fullName evidence="2">Uncharacterized protein</fullName>
    </submittedName>
</protein>
<dbReference type="EMBL" id="JACEIK010000054">
    <property type="protein sequence ID" value="MCD7448186.1"/>
    <property type="molecule type" value="Genomic_DNA"/>
</dbReference>
<accession>A0ABS8RN02</accession>
<organism evidence="2 3">
    <name type="scientific">Datura stramonium</name>
    <name type="common">Jimsonweed</name>
    <name type="synonym">Common thornapple</name>
    <dbReference type="NCBI Taxonomy" id="4076"/>
    <lineage>
        <taxon>Eukaryota</taxon>
        <taxon>Viridiplantae</taxon>
        <taxon>Streptophyta</taxon>
        <taxon>Embryophyta</taxon>
        <taxon>Tracheophyta</taxon>
        <taxon>Spermatophyta</taxon>
        <taxon>Magnoliopsida</taxon>
        <taxon>eudicotyledons</taxon>
        <taxon>Gunneridae</taxon>
        <taxon>Pentapetalae</taxon>
        <taxon>asterids</taxon>
        <taxon>lamiids</taxon>
        <taxon>Solanales</taxon>
        <taxon>Solanaceae</taxon>
        <taxon>Solanoideae</taxon>
        <taxon>Datureae</taxon>
        <taxon>Datura</taxon>
    </lineage>
</organism>
<name>A0ABS8RN02_DATST</name>
<evidence type="ECO:0000313" key="3">
    <source>
        <dbReference type="Proteomes" id="UP000823775"/>
    </source>
</evidence>
<feature type="compositionally biased region" description="Polar residues" evidence="1">
    <location>
        <begin position="9"/>
        <end position="26"/>
    </location>
</feature>